<dbReference type="PANTHER" id="PTHR24304">
    <property type="entry name" value="CYTOCHROME P450 FAMILY 7"/>
    <property type="match status" value="1"/>
</dbReference>
<evidence type="ECO:0000256" key="10">
    <source>
        <dbReference type="SAM" id="Phobius"/>
    </source>
</evidence>
<gene>
    <name evidence="11" type="ORF">BO85DRAFT_500347</name>
</gene>
<keyword evidence="7 9" id="KW-0503">Monooxygenase</keyword>
<dbReference type="Pfam" id="PF00067">
    <property type="entry name" value="p450"/>
    <property type="match status" value="1"/>
</dbReference>
<dbReference type="InterPro" id="IPR036396">
    <property type="entry name" value="Cyt_P450_sf"/>
</dbReference>
<comment type="similarity">
    <text evidence="2 9">Belongs to the cytochrome P450 family.</text>
</comment>
<dbReference type="Proteomes" id="UP000249526">
    <property type="component" value="Unassembled WGS sequence"/>
</dbReference>
<evidence type="ECO:0000256" key="1">
    <source>
        <dbReference type="ARBA" id="ARBA00001971"/>
    </source>
</evidence>
<dbReference type="GO" id="GO:0016705">
    <property type="term" value="F:oxidoreductase activity, acting on paired donors, with incorporation or reduction of molecular oxygen"/>
    <property type="evidence" value="ECO:0007669"/>
    <property type="project" value="InterPro"/>
</dbReference>
<comment type="cofactor">
    <cofactor evidence="1 8">
        <name>heme</name>
        <dbReference type="ChEBI" id="CHEBI:30413"/>
    </cofactor>
</comment>
<keyword evidence="12" id="KW-1185">Reference proteome</keyword>
<keyword evidence="5 9" id="KW-0560">Oxidoreductase</keyword>
<protein>
    <submittedName>
        <fullName evidence="11">Cytochrome P450</fullName>
    </submittedName>
</protein>
<evidence type="ECO:0000256" key="9">
    <source>
        <dbReference type="RuleBase" id="RU000461"/>
    </source>
</evidence>
<evidence type="ECO:0000256" key="3">
    <source>
        <dbReference type="ARBA" id="ARBA00022617"/>
    </source>
</evidence>
<evidence type="ECO:0000256" key="7">
    <source>
        <dbReference type="ARBA" id="ARBA00023033"/>
    </source>
</evidence>
<sequence>MFDTATYALTQAFYAIAFVLLVQCLRLLWKRPFPANAPKLVSGYPLVGALQFFFDRNGFCRVSKAASPTGNYSYYLGRHRMVGICGPQGRKVFYESQDLDVDEGVAVLLPFVNLVEASKDPSSDTHTAYLRTTLRARLLRKQGLEFVPQTIEKYITATLNQFKVEELIEPFSAMNLFYTQSTMAVLGVQKVACSPELSRKVGDLLGLLDGTFSAADMVIPWLLNPLHIRAVIGIGQLYVMLWRIVSEQRKEERQHQPVAHKKQPENMGIVQDLIVKGRSMSAILQANSPTVTSWLLVMLATNVHWMTRVRREVDQVVSKYRKDGESADEVLRTLSVYTWEKEFPLLHACLLETIRLVLGLVTIRKNISPNDVPIGDTGEVIPSGAYATYDLQEVTQDPEVYPDPQRWDPGRFLSDRAEHTKEYLAFNGFGAGRRRCLGKFAGTWSSDEDHQHVRHYSV</sequence>
<dbReference type="InterPro" id="IPR002401">
    <property type="entry name" value="Cyt_P450_E_grp-I"/>
</dbReference>
<evidence type="ECO:0000313" key="12">
    <source>
        <dbReference type="Proteomes" id="UP000249526"/>
    </source>
</evidence>
<dbReference type="EMBL" id="KZ825072">
    <property type="protein sequence ID" value="RAH54436.1"/>
    <property type="molecule type" value="Genomic_DNA"/>
</dbReference>
<dbReference type="GO" id="GO:0004497">
    <property type="term" value="F:monooxygenase activity"/>
    <property type="evidence" value="ECO:0007669"/>
    <property type="project" value="UniProtKB-KW"/>
</dbReference>
<proteinExistence type="inferred from homology"/>
<dbReference type="PANTHER" id="PTHR24304:SF2">
    <property type="entry name" value="24-HYDROXYCHOLESTEROL 7-ALPHA-HYDROXYLASE"/>
    <property type="match status" value="1"/>
</dbReference>
<reference evidence="11 12" key="1">
    <citation type="submission" date="2018-02" db="EMBL/GenBank/DDBJ databases">
        <title>The genomes of Aspergillus section Nigri reveals drivers in fungal speciation.</title>
        <authorList>
            <consortium name="DOE Joint Genome Institute"/>
            <person name="Vesth T.C."/>
            <person name="Nybo J."/>
            <person name="Theobald S."/>
            <person name="Brandl J."/>
            <person name="Frisvad J.C."/>
            <person name="Nielsen K.F."/>
            <person name="Lyhne E.K."/>
            <person name="Kogle M.E."/>
            <person name="Kuo A."/>
            <person name="Riley R."/>
            <person name="Clum A."/>
            <person name="Nolan M."/>
            <person name="Lipzen A."/>
            <person name="Salamov A."/>
            <person name="Henrissat B."/>
            <person name="Wiebenga A."/>
            <person name="De vries R.P."/>
            <person name="Grigoriev I.V."/>
            <person name="Mortensen U.H."/>
            <person name="Andersen M.R."/>
            <person name="Baker S.E."/>
        </authorList>
    </citation>
    <scope>NUCLEOTIDE SEQUENCE [LARGE SCALE GENOMIC DNA]</scope>
    <source>
        <strain evidence="11 12">CBS 112811</strain>
    </source>
</reference>
<keyword evidence="10" id="KW-1133">Transmembrane helix</keyword>
<dbReference type="SUPFAM" id="SSF48264">
    <property type="entry name" value="Cytochrome P450"/>
    <property type="match status" value="1"/>
</dbReference>
<feature type="binding site" description="axial binding residue" evidence="8">
    <location>
        <position position="436"/>
    </location>
    <ligand>
        <name>heme</name>
        <dbReference type="ChEBI" id="CHEBI:30413"/>
    </ligand>
    <ligandPart>
        <name>Fe</name>
        <dbReference type="ChEBI" id="CHEBI:18248"/>
    </ligandPart>
</feature>
<feature type="transmembrane region" description="Helical" evidence="10">
    <location>
        <begin position="12"/>
        <end position="29"/>
    </location>
</feature>
<dbReference type="AlphaFoldDB" id="A0A8G1QWS7"/>
<keyword evidence="10" id="KW-0472">Membrane</keyword>
<organism evidence="11 12">
    <name type="scientific">Aspergillus piperis CBS 112811</name>
    <dbReference type="NCBI Taxonomy" id="1448313"/>
    <lineage>
        <taxon>Eukaryota</taxon>
        <taxon>Fungi</taxon>
        <taxon>Dikarya</taxon>
        <taxon>Ascomycota</taxon>
        <taxon>Pezizomycotina</taxon>
        <taxon>Eurotiomycetes</taxon>
        <taxon>Eurotiomycetidae</taxon>
        <taxon>Eurotiales</taxon>
        <taxon>Aspergillaceae</taxon>
        <taxon>Aspergillus</taxon>
        <taxon>Aspergillus subgen. Circumdati</taxon>
    </lineage>
</organism>
<evidence type="ECO:0000313" key="11">
    <source>
        <dbReference type="EMBL" id="RAH54436.1"/>
    </source>
</evidence>
<keyword evidence="3 8" id="KW-0349">Heme</keyword>
<name>A0A8G1QWS7_9EURO</name>
<dbReference type="InterPro" id="IPR050529">
    <property type="entry name" value="CYP450_sterol_14alpha_dmase"/>
</dbReference>
<evidence type="ECO:0000256" key="6">
    <source>
        <dbReference type="ARBA" id="ARBA00023004"/>
    </source>
</evidence>
<dbReference type="InterPro" id="IPR001128">
    <property type="entry name" value="Cyt_P450"/>
</dbReference>
<dbReference type="GO" id="GO:0020037">
    <property type="term" value="F:heme binding"/>
    <property type="evidence" value="ECO:0007669"/>
    <property type="project" value="InterPro"/>
</dbReference>
<keyword evidence="10" id="KW-0812">Transmembrane</keyword>
<evidence type="ECO:0000256" key="8">
    <source>
        <dbReference type="PIRSR" id="PIRSR602401-1"/>
    </source>
</evidence>
<dbReference type="InterPro" id="IPR017972">
    <property type="entry name" value="Cyt_P450_CS"/>
</dbReference>
<keyword evidence="4 8" id="KW-0479">Metal-binding</keyword>
<evidence type="ECO:0000256" key="2">
    <source>
        <dbReference type="ARBA" id="ARBA00010617"/>
    </source>
</evidence>
<evidence type="ECO:0000256" key="4">
    <source>
        <dbReference type="ARBA" id="ARBA00022723"/>
    </source>
</evidence>
<evidence type="ECO:0000256" key="5">
    <source>
        <dbReference type="ARBA" id="ARBA00023002"/>
    </source>
</evidence>
<dbReference type="Gene3D" id="1.10.630.10">
    <property type="entry name" value="Cytochrome P450"/>
    <property type="match status" value="1"/>
</dbReference>
<keyword evidence="6 8" id="KW-0408">Iron</keyword>
<dbReference type="PROSITE" id="PS00086">
    <property type="entry name" value="CYTOCHROME_P450"/>
    <property type="match status" value="1"/>
</dbReference>
<accession>A0A8G1QWS7</accession>
<dbReference type="GeneID" id="37167514"/>
<dbReference type="RefSeq" id="XP_025512358.1">
    <property type="nucleotide sequence ID" value="XM_025664112.1"/>
</dbReference>
<dbReference type="PRINTS" id="PR00463">
    <property type="entry name" value="EP450I"/>
</dbReference>
<dbReference type="GO" id="GO:0005506">
    <property type="term" value="F:iron ion binding"/>
    <property type="evidence" value="ECO:0007669"/>
    <property type="project" value="InterPro"/>
</dbReference>